<dbReference type="OrthoDB" id="415825at2759"/>
<evidence type="ECO:0000256" key="1">
    <source>
        <dbReference type="ARBA" id="ARBA00023002"/>
    </source>
</evidence>
<evidence type="ECO:0000313" key="3">
    <source>
        <dbReference type="Proteomes" id="UP000594638"/>
    </source>
</evidence>
<reference evidence="2 3" key="1">
    <citation type="submission" date="2019-12" db="EMBL/GenBank/DDBJ databases">
        <authorList>
            <person name="Alioto T."/>
            <person name="Alioto T."/>
            <person name="Gomez Garrido J."/>
        </authorList>
    </citation>
    <scope>NUCLEOTIDE SEQUENCE [LARGE SCALE GENOMIC DNA]</scope>
</reference>
<dbReference type="Proteomes" id="UP000594638">
    <property type="component" value="Unassembled WGS sequence"/>
</dbReference>
<dbReference type="GO" id="GO:0016628">
    <property type="term" value="F:oxidoreductase activity, acting on the CH-CH group of donors, NAD or NADP as acceptor"/>
    <property type="evidence" value="ECO:0007669"/>
    <property type="project" value="TreeGrafter"/>
</dbReference>
<name>A0A8S0RRZ8_OLEEU</name>
<dbReference type="AlphaFoldDB" id="A0A8S0RRZ8"/>
<dbReference type="Gramene" id="OE9A053191T1">
    <property type="protein sequence ID" value="OE9A053191C1"/>
    <property type="gene ID" value="OE9A053191"/>
</dbReference>
<comment type="caution">
    <text evidence="2">The sequence shown here is derived from an EMBL/GenBank/DDBJ whole genome shotgun (WGS) entry which is preliminary data.</text>
</comment>
<protein>
    <submittedName>
        <fullName evidence="2">Delta(24)-sterol reductase-like</fullName>
    </submittedName>
</protein>
<proteinExistence type="predicted"/>
<keyword evidence="1" id="KW-0560">Oxidoreductase</keyword>
<dbReference type="GO" id="GO:0016020">
    <property type="term" value="C:membrane"/>
    <property type="evidence" value="ECO:0007669"/>
    <property type="project" value="TreeGrafter"/>
</dbReference>
<keyword evidence="3" id="KW-1185">Reference proteome</keyword>
<dbReference type="GO" id="GO:0005737">
    <property type="term" value="C:cytoplasm"/>
    <property type="evidence" value="ECO:0007669"/>
    <property type="project" value="TreeGrafter"/>
</dbReference>
<dbReference type="EMBL" id="CACTIH010003701">
    <property type="protein sequence ID" value="CAA2982627.1"/>
    <property type="molecule type" value="Genomic_DNA"/>
</dbReference>
<dbReference type="InterPro" id="IPR040165">
    <property type="entry name" value="Diminuto-like"/>
</dbReference>
<dbReference type="PANTHER" id="PTHR10801">
    <property type="entry name" value="24-DEHYDROCHOLESTEROL REDUCTASE"/>
    <property type="match status" value="1"/>
</dbReference>
<gene>
    <name evidence="2" type="ORF">OLEA9_A053191</name>
</gene>
<dbReference type="PANTHER" id="PTHR10801:SF0">
    <property type="entry name" value="DELTA(24)-STEROL REDUCTASE"/>
    <property type="match status" value="1"/>
</dbReference>
<organism evidence="2 3">
    <name type="scientific">Olea europaea subsp. europaea</name>
    <dbReference type="NCBI Taxonomy" id="158383"/>
    <lineage>
        <taxon>Eukaryota</taxon>
        <taxon>Viridiplantae</taxon>
        <taxon>Streptophyta</taxon>
        <taxon>Embryophyta</taxon>
        <taxon>Tracheophyta</taxon>
        <taxon>Spermatophyta</taxon>
        <taxon>Magnoliopsida</taxon>
        <taxon>eudicotyledons</taxon>
        <taxon>Gunneridae</taxon>
        <taxon>Pentapetalae</taxon>
        <taxon>asterids</taxon>
        <taxon>lamiids</taxon>
        <taxon>Lamiales</taxon>
        <taxon>Oleaceae</taxon>
        <taxon>Oleeae</taxon>
        <taxon>Olea</taxon>
    </lineage>
</organism>
<accession>A0A8S0RRZ8</accession>
<dbReference type="GO" id="GO:0008202">
    <property type="term" value="P:steroid metabolic process"/>
    <property type="evidence" value="ECO:0007669"/>
    <property type="project" value="TreeGrafter"/>
</dbReference>
<sequence>MEISDQDNPEKAPDFVETMIYTPTEAVCMTGRFLLGSLMQPTVSLLKATQCEAIRNYYHEMHVIQDMLVPFYRVGDAWELVNREMEPWRYYSLICY</sequence>
<evidence type="ECO:0000313" key="2">
    <source>
        <dbReference type="EMBL" id="CAA2982627.1"/>
    </source>
</evidence>